<protein>
    <recommendedName>
        <fullName evidence="3">Haloacid dehalogenase</fullName>
    </recommendedName>
</protein>
<accession>A0A1F6VFW8</accession>
<organism evidence="1 2">
    <name type="scientific">Candidatus Nomurabacteria bacterium RIFCSPHIGHO2_01_FULL_42_15</name>
    <dbReference type="NCBI Taxonomy" id="1801742"/>
    <lineage>
        <taxon>Bacteria</taxon>
        <taxon>Candidatus Nomuraibacteriota</taxon>
    </lineage>
</organism>
<evidence type="ECO:0000313" key="1">
    <source>
        <dbReference type="EMBL" id="OGI68527.1"/>
    </source>
</evidence>
<name>A0A1F6VFW8_9BACT</name>
<comment type="caution">
    <text evidence="1">The sequence shown here is derived from an EMBL/GenBank/DDBJ whole genome shotgun (WGS) entry which is preliminary data.</text>
</comment>
<dbReference type="Proteomes" id="UP000178235">
    <property type="component" value="Unassembled WGS sequence"/>
</dbReference>
<dbReference type="SUPFAM" id="SSF56784">
    <property type="entry name" value="HAD-like"/>
    <property type="match status" value="1"/>
</dbReference>
<sequence>MKFIFDFDDVLFHNTKLFKEHMYTSLKQAGISRVVAEEYYKTVRKNQFWLKELLTHFSLKESLYGEILKESKNFINKELLSVLKELGKENCYIVTHGNKEFQNNKIKISGITPLFSEIIVVQVSKKKAVEKICAKHKDEQVIFIDDKVKHFEDLDFKKYPNLKTILYDEQGLEKLKTILP</sequence>
<dbReference type="Pfam" id="PF00702">
    <property type="entry name" value="Hydrolase"/>
    <property type="match status" value="1"/>
</dbReference>
<dbReference type="EMBL" id="MFTS01000003">
    <property type="protein sequence ID" value="OGI68527.1"/>
    <property type="molecule type" value="Genomic_DNA"/>
</dbReference>
<gene>
    <name evidence="1" type="ORF">A2738_01440</name>
</gene>
<evidence type="ECO:0008006" key="3">
    <source>
        <dbReference type="Google" id="ProtNLM"/>
    </source>
</evidence>
<dbReference type="Gene3D" id="3.40.50.1000">
    <property type="entry name" value="HAD superfamily/HAD-like"/>
    <property type="match status" value="1"/>
</dbReference>
<dbReference type="InterPro" id="IPR023214">
    <property type="entry name" value="HAD_sf"/>
</dbReference>
<proteinExistence type="predicted"/>
<dbReference type="AlphaFoldDB" id="A0A1F6VFW8"/>
<evidence type="ECO:0000313" key="2">
    <source>
        <dbReference type="Proteomes" id="UP000178235"/>
    </source>
</evidence>
<reference evidence="1 2" key="1">
    <citation type="journal article" date="2016" name="Nat. Commun.">
        <title>Thousands of microbial genomes shed light on interconnected biogeochemical processes in an aquifer system.</title>
        <authorList>
            <person name="Anantharaman K."/>
            <person name="Brown C.T."/>
            <person name="Hug L.A."/>
            <person name="Sharon I."/>
            <person name="Castelle C.J."/>
            <person name="Probst A.J."/>
            <person name="Thomas B.C."/>
            <person name="Singh A."/>
            <person name="Wilkins M.J."/>
            <person name="Karaoz U."/>
            <person name="Brodie E.L."/>
            <person name="Williams K.H."/>
            <person name="Hubbard S.S."/>
            <person name="Banfield J.F."/>
        </authorList>
    </citation>
    <scope>NUCLEOTIDE SEQUENCE [LARGE SCALE GENOMIC DNA]</scope>
</reference>
<dbReference type="InterPro" id="IPR036412">
    <property type="entry name" value="HAD-like_sf"/>
</dbReference>